<dbReference type="GO" id="GO:0071897">
    <property type="term" value="P:DNA biosynthetic process"/>
    <property type="evidence" value="ECO:0007669"/>
    <property type="project" value="UniProtKB-ARBA"/>
</dbReference>
<dbReference type="SUPFAM" id="SSF56672">
    <property type="entry name" value="DNA/RNA polymerases"/>
    <property type="match status" value="1"/>
</dbReference>
<evidence type="ECO:0000313" key="2">
    <source>
        <dbReference type="Proteomes" id="UP000494165"/>
    </source>
</evidence>
<reference evidence="1 2" key="1">
    <citation type="submission" date="2020-04" db="EMBL/GenBank/DDBJ databases">
        <authorList>
            <person name="Alioto T."/>
            <person name="Alioto T."/>
            <person name="Gomez Garrido J."/>
        </authorList>
    </citation>
    <scope>NUCLEOTIDE SEQUENCE [LARGE SCALE GENOMIC DNA]</scope>
</reference>
<name>A0A8S1DX70_9INSE</name>
<dbReference type="AlphaFoldDB" id="A0A8S1DX70"/>
<dbReference type="OrthoDB" id="4369127at2759"/>
<dbReference type="EMBL" id="CADEPI010000873">
    <property type="protein sequence ID" value="CAB3388711.1"/>
    <property type="molecule type" value="Genomic_DNA"/>
</dbReference>
<evidence type="ECO:0000313" key="1">
    <source>
        <dbReference type="EMBL" id="CAB3388711.1"/>
    </source>
</evidence>
<protein>
    <recommendedName>
        <fullName evidence="3">Peptidase A2 domain-containing protein</fullName>
    </recommendedName>
</protein>
<accession>A0A8S1DX70</accession>
<dbReference type="Gene3D" id="3.10.10.10">
    <property type="entry name" value="HIV Type 1 Reverse Transcriptase, subunit A, domain 1"/>
    <property type="match status" value="1"/>
</dbReference>
<organism evidence="1 2">
    <name type="scientific">Cloeon dipterum</name>
    <dbReference type="NCBI Taxonomy" id="197152"/>
    <lineage>
        <taxon>Eukaryota</taxon>
        <taxon>Metazoa</taxon>
        <taxon>Ecdysozoa</taxon>
        <taxon>Arthropoda</taxon>
        <taxon>Hexapoda</taxon>
        <taxon>Insecta</taxon>
        <taxon>Pterygota</taxon>
        <taxon>Palaeoptera</taxon>
        <taxon>Ephemeroptera</taxon>
        <taxon>Pisciforma</taxon>
        <taxon>Baetidae</taxon>
        <taxon>Cloeon</taxon>
    </lineage>
</organism>
<keyword evidence="2" id="KW-1185">Reference proteome</keyword>
<dbReference type="Proteomes" id="UP000494165">
    <property type="component" value="Unassembled WGS sequence"/>
</dbReference>
<sequence>MSFSSPALGDLRWAWALKMRIKPWLSQQYSQPSSSGSSHQAEGFSVYGNTYSGVCRGRTSPVDVTFLVDSGAIVSLMSLALVQELRAAIVPFQHNVGTSNGAPIKVKPVVEEEIRKMLNMGVIEPASSEWAAPLLLVKKKKPDETLKYRPVID</sequence>
<dbReference type="InterPro" id="IPR043502">
    <property type="entry name" value="DNA/RNA_pol_sf"/>
</dbReference>
<comment type="caution">
    <text evidence="1">The sequence shown here is derived from an EMBL/GenBank/DDBJ whole genome shotgun (WGS) entry which is preliminary data.</text>
</comment>
<evidence type="ECO:0008006" key="3">
    <source>
        <dbReference type="Google" id="ProtNLM"/>
    </source>
</evidence>
<gene>
    <name evidence="1" type="ORF">CLODIP_2_CD00700</name>
</gene>
<proteinExistence type="predicted"/>